<dbReference type="AlphaFoldDB" id="A0ABD3PHM4"/>
<evidence type="ECO:0008006" key="5">
    <source>
        <dbReference type="Google" id="ProtNLM"/>
    </source>
</evidence>
<proteinExistence type="predicted"/>
<evidence type="ECO:0000313" key="4">
    <source>
        <dbReference type="Proteomes" id="UP001530315"/>
    </source>
</evidence>
<feature type="region of interest" description="Disordered" evidence="2">
    <location>
        <begin position="39"/>
        <end position="83"/>
    </location>
</feature>
<feature type="region of interest" description="Disordered" evidence="2">
    <location>
        <begin position="392"/>
        <end position="567"/>
    </location>
</feature>
<feature type="compositionally biased region" description="Polar residues" evidence="2">
    <location>
        <begin position="135"/>
        <end position="153"/>
    </location>
</feature>
<evidence type="ECO:0000256" key="2">
    <source>
        <dbReference type="SAM" id="MobiDB-lite"/>
    </source>
</evidence>
<feature type="compositionally biased region" description="Polar residues" evidence="2">
    <location>
        <begin position="219"/>
        <end position="228"/>
    </location>
</feature>
<gene>
    <name evidence="3" type="ORF">ACHAW5_002972</name>
</gene>
<feature type="compositionally biased region" description="Polar residues" evidence="2">
    <location>
        <begin position="451"/>
        <end position="482"/>
    </location>
</feature>
<feature type="compositionally biased region" description="Basic residues" evidence="2">
    <location>
        <begin position="336"/>
        <end position="349"/>
    </location>
</feature>
<feature type="compositionally biased region" description="Basic and acidic residues" evidence="2">
    <location>
        <begin position="166"/>
        <end position="179"/>
    </location>
</feature>
<feature type="region of interest" description="Disordered" evidence="2">
    <location>
        <begin position="824"/>
        <end position="863"/>
    </location>
</feature>
<comment type="caution">
    <text evidence="3">The sequence shown here is derived from an EMBL/GenBank/DDBJ whole genome shotgun (WGS) entry which is preliminary data.</text>
</comment>
<feature type="compositionally biased region" description="Basic and acidic residues" evidence="2">
    <location>
        <begin position="311"/>
        <end position="335"/>
    </location>
</feature>
<feature type="compositionally biased region" description="Gly residues" evidence="2">
    <location>
        <begin position="43"/>
        <end position="52"/>
    </location>
</feature>
<feature type="region of interest" description="Disordered" evidence="2">
    <location>
        <begin position="124"/>
        <end position="153"/>
    </location>
</feature>
<feature type="compositionally biased region" description="Polar residues" evidence="2">
    <location>
        <begin position="504"/>
        <end position="529"/>
    </location>
</feature>
<organism evidence="3 4">
    <name type="scientific">Stephanodiscus triporus</name>
    <dbReference type="NCBI Taxonomy" id="2934178"/>
    <lineage>
        <taxon>Eukaryota</taxon>
        <taxon>Sar</taxon>
        <taxon>Stramenopiles</taxon>
        <taxon>Ochrophyta</taxon>
        <taxon>Bacillariophyta</taxon>
        <taxon>Coscinodiscophyceae</taxon>
        <taxon>Thalassiosirophycidae</taxon>
        <taxon>Stephanodiscales</taxon>
        <taxon>Stephanodiscaceae</taxon>
        <taxon>Stephanodiscus</taxon>
    </lineage>
</organism>
<dbReference type="EMBL" id="JALLAZ020000812">
    <property type="protein sequence ID" value="KAL3786771.1"/>
    <property type="molecule type" value="Genomic_DNA"/>
</dbReference>
<feature type="compositionally biased region" description="Polar residues" evidence="2">
    <location>
        <begin position="183"/>
        <end position="196"/>
    </location>
</feature>
<keyword evidence="1" id="KW-0175">Coiled coil</keyword>
<protein>
    <recommendedName>
        <fullName evidence="5">BZIP domain-containing protein</fullName>
    </recommendedName>
</protein>
<feature type="coiled-coil region" evidence="1">
    <location>
        <begin position="639"/>
        <end position="669"/>
    </location>
</feature>
<feature type="compositionally biased region" description="Low complexity" evidence="2">
    <location>
        <begin position="483"/>
        <end position="493"/>
    </location>
</feature>
<feature type="region of interest" description="Disordered" evidence="2">
    <location>
        <begin position="165"/>
        <end position="350"/>
    </location>
</feature>
<reference evidence="3 4" key="1">
    <citation type="submission" date="2024-10" db="EMBL/GenBank/DDBJ databases">
        <title>Updated reference genomes for cyclostephanoid diatoms.</title>
        <authorList>
            <person name="Roberts W.R."/>
            <person name="Alverson A.J."/>
        </authorList>
    </citation>
    <scope>NUCLEOTIDE SEQUENCE [LARGE SCALE GENOMIC DNA]</scope>
    <source>
        <strain evidence="3 4">AJA276-08</strain>
    </source>
</reference>
<keyword evidence="4" id="KW-1185">Reference proteome</keyword>
<feature type="compositionally biased region" description="Polar residues" evidence="2">
    <location>
        <begin position="426"/>
        <end position="441"/>
    </location>
</feature>
<feature type="compositionally biased region" description="Polar residues" evidence="2">
    <location>
        <begin position="61"/>
        <end position="72"/>
    </location>
</feature>
<feature type="compositionally biased region" description="Basic and acidic residues" evidence="2">
    <location>
        <begin position="1"/>
        <end position="14"/>
    </location>
</feature>
<accession>A0ABD3PHM4</accession>
<feature type="region of interest" description="Disordered" evidence="2">
    <location>
        <begin position="1"/>
        <end position="23"/>
    </location>
</feature>
<evidence type="ECO:0000256" key="1">
    <source>
        <dbReference type="SAM" id="Coils"/>
    </source>
</evidence>
<evidence type="ECO:0000313" key="3">
    <source>
        <dbReference type="EMBL" id="KAL3786771.1"/>
    </source>
</evidence>
<name>A0ABD3PHM4_9STRA</name>
<sequence>MNHDDDWEENRGDENIAMSNTYYSQRTHKRSVRFVTPAKGLASTGGRGGGDCGTIDEESDNSTFHSNTTPSNEGGIRSQAQQQQRQLDCNIATTFDGSANFGVAGGGRCWEEIPSSLVVDWKAVSSPKRDDQSRVKLSSPDSTTSAMRAFSTTVEKSSETDLFAWNDDHHRETSNKDDAAVPSYSSSPQWKLQNESATERQRMMSPLPRYSYHPAESNAVKQESTQSILRRHKGEKVPKRSLSQQRLVSHVPSRDARGQDPLLAQKLTRCSFSDGDVSDMGYGTPSGSLGGRGRRRSRIGFLRSKSPRYNSEGERSDSDWESSAKEDTSKGSTERGRKKTKKYPTRKHIGNLSQSPRRMRLFGQKNHHYVNADSTLEAEEYLLLNDRDVAQPKSSPFKSEANKAEGGSNASKIVNTIAMEPKRKGPTTQKSELVTTTNIDSDLNDTRKQLSDPTVLSTNIVEDKQQPNLESDLNHSSETQKTSSRSNKSMGKSSMRHHKEAQSLHHNNSRDTQMTSIRSSRTMGKSSMHNYREPQSLPNHAKPPPASTNANQATPRITPRYLGPTTNVSHVRDENYWTKMEKSIIDDADDVASSLGSIDTETLGSLVTMETSKSAVAAARSFRARKSKAATFHDTDASMVSEINEIEKLRKENDRLREELENASQLSSTVSQMYAESLKLENERLRVSKKYIYKSTLETLLEEDNKKLPRKSRVRRAPSAQAITEFDHLLPIAHLINGVDFDDDSITTFSTITGGGKPPTVPGGCETSKNILMKTCSRIATTTVDVASHMKTALNQENQDKSCGIPTSRPMDCFNQCSSVRRRTMDSSVKTSKMRKKPNSTRASESWRVAQMEPSYSGPSPRL</sequence>
<dbReference type="Proteomes" id="UP001530315">
    <property type="component" value="Unassembled WGS sequence"/>
</dbReference>